<comment type="caution">
    <text evidence="14">The sequence shown here is derived from an EMBL/GenBank/DDBJ whole genome shotgun (WGS) entry which is preliminary data.</text>
</comment>
<dbReference type="Gene3D" id="1.10.287.130">
    <property type="match status" value="1"/>
</dbReference>
<dbReference type="SMART" id="SM00387">
    <property type="entry name" value="HATPase_c"/>
    <property type="match status" value="1"/>
</dbReference>
<keyword evidence="9" id="KW-0902">Two-component regulatory system</keyword>
<evidence type="ECO:0000313" key="15">
    <source>
        <dbReference type="Proteomes" id="UP000469385"/>
    </source>
</evidence>
<dbReference type="PROSITE" id="PS50109">
    <property type="entry name" value="HIS_KIN"/>
    <property type="match status" value="1"/>
</dbReference>
<dbReference type="InterPro" id="IPR036890">
    <property type="entry name" value="HATPase_C_sf"/>
</dbReference>
<evidence type="ECO:0000259" key="12">
    <source>
        <dbReference type="PROSITE" id="PS50109"/>
    </source>
</evidence>
<accession>A0A6N8J3C6</accession>
<keyword evidence="15" id="KW-1185">Reference proteome</keyword>
<dbReference type="GO" id="GO:0000155">
    <property type="term" value="F:phosphorelay sensor kinase activity"/>
    <property type="evidence" value="ECO:0007669"/>
    <property type="project" value="InterPro"/>
</dbReference>
<dbReference type="GO" id="GO:0005886">
    <property type="term" value="C:plasma membrane"/>
    <property type="evidence" value="ECO:0007669"/>
    <property type="project" value="TreeGrafter"/>
</dbReference>
<dbReference type="SUPFAM" id="SSF55874">
    <property type="entry name" value="ATPase domain of HSP90 chaperone/DNA topoisomerase II/histidine kinase"/>
    <property type="match status" value="1"/>
</dbReference>
<keyword evidence="8 11" id="KW-1133">Transmembrane helix</keyword>
<feature type="domain" description="Histidine kinase" evidence="12">
    <location>
        <begin position="248"/>
        <end position="463"/>
    </location>
</feature>
<dbReference type="EC" id="2.7.13.3" evidence="3"/>
<dbReference type="InterPro" id="IPR005467">
    <property type="entry name" value="His_kinase_dom"/>
</dbReference>
<dbReference type="InterPro" id="IPR036097">
    <property type="entry name" value="HisK_dim/P_sf"/>
</dbReference>
<organism evidence="14 15">
    <name type="scientific">Ramlibacter pinisoli</name>
    <dbReference type="NCBI Taxonomy" id="2682844"/>
    <lineage>
        <taxon>Bacteria</taxon>
        <taxon>Pseudomonadati</taxon>
        <taxon>Pseudomonadota</taxon>
        <taxon>Betaproteobacteria</taxon>
        <taxon>Burkholderiales</taxon>
        <taxon>Comamonadaceae</taxon>
        <taxon>Ramlibacter</taxon>
    </lineage>
</organism>
<dbReference type="InterPro" id="IPR013727">
    <property type="entry name" value="2CSK_N"/>
</dbReference>
<reference evidence="14 15" key="1">
    <citation type="submission" date="2019-12" db="EMBL/GenBank/DDBJ databases">
        <authorList>
            <person name="Huq M.A."/>
        </authorList>
    </citation>
    <scope>NUCLEOTIDE SEQUENCE [LARGE SCALE GENOMIC DNA]</scope>
    <source>
        <strain evidence="14 15">MAH-25</strain>
    </source>
</reference>
<evidence type="ECO:0000256" key="2">
    <source>
        <dbReference type="ARBA" id="ARBA00004370"/>
    </source>
</evidence>
<dbReference type="AlphaFoldDB" id="A0A6N8J3C6"/>
<dbReference type="CDD" id="cd00082">
    <property type="entry name" value="HisKA"/>
    <property type="match status" value="1"/>
</dbReference>
<dbReference type="PRINTS" id="PR00344">
    <property type="entry name" value="BCTRLSENSOR"/>
</dbReference>
<dbReference type="Proteomes" id="UP000469385">
    <property type="component" value="Unassembled WGS sequence"/>
</dbReference>
<dbReference type="PANTHER" id="PTHR45436:SF1">
    <property type="entry name" value="SENSOR PROTEIN QSEC"/>
    <property type="match status" value="1"/>
</dbReference>
<dbReference type="InterPro" id="IPR004358">
    <property type="entry name" value="Sig_transdc_His_kin-like_C"/>
</dbReference>
<dbReference type="SMART" id="SM00388">
    <property type="entry name" value="HisKA"/>
    <property type="match status" value="1"/>
</dbReference>
<feature type="transmembrane region" description="Helical" evidence="11">
    <location>
        <begin position="164"/>
        <end position="187"/>
    </location>
</feature>
<evidence type="ECO:0000256" key="7">
    <source>
        <dbReference type="ARBA" id="ARBA00022777"/>
    </source>
</evidence>
<evidence type="ECO:0000256" key="3">
    <source>
        <dbReference type="ARBA" id="ARBA00012438"/>
    </source>
</evidence>
<keyword evidence="4" id="KW-0597">Phosphoprotein</keyword>
<comment type="catalytic activity">
    <reaction evidence="1">
        <text>ATP + protein L-histidine = ADP + protein N-phospho-L-histidine.</text>
        <dbReference type="EC" id="2.7.13.3"/>
    </reaction>
</comment>
<protein>
    <recommendedName>
        <fullName evidence="3">histidine kinase</fullName>
        <ecNumber evidence="3">2.7.13.3</ecNumber>
    </recommendedName>
</protein>
<evidence type="ECO:0000256" key="5">
    <source>
        <dbReference type="ARBA" id="ARBA00022679"/>
    </source>
</evidence>
<dbReference type="InterPro" id="IPR003660">
    <property type="entry name" value="HAMP_dom"/>
</dbReference>
<feature type="domain" description="HAMP" evidence="13">
    <location>
        <begin position="188"/>
        <end position="240"/>
    </location>
</feature>
<keyword evidence="7 14" id="KW-0418">Kinase</keyword>
<dbReference type="CDD" id="cd00075">
    <property type="entry name" value="HATPase"/>
    <property type="match status" value="1"/>
</dbReference>
<evidence type="ECO:0000259" key="13">
    <source>
        <dbReference type="PROSITE" id="PS50885"/>
    </source>
</evidence>
<evidence type="ECO:0000256" key="6">
    <source>
        <dbReference type="ARBA" id="ARBA00022692"/>
    </source>
</evidence>
<dbReference type="PANTHER" id="PTHR45436">
    <property type="entry name" value="SENSOR HISTIDINE KINASE YKOH"/>
    <property type="match status" value="1"/>
</dbReference>
<sequence>MGSREPRLKRALLAGLLAPLVALLVLDTAIGWWTASRLADHAYDRGLHEIAREVALHVHEGPSGPRLDLSPAAAQALLVDQDDRLAFRVWTSAGQVLGGEPALQRLEPAGRPGAAARFASQDLHGETVRVVASWLPYDEAAPARQVLVQVAETLNKRNRLTRDIVASLLAAQLVLIAMACVAVVWAVRHGLRPLEALGRALARRSHQDLSALDLAHVPLEVRPLAEEVNALMLRLETALDVQNRFIADAAHQLKTPVAGLKAQIELALGEPDPARVRHSLAQLYVSAERLSRLVQQLLALARNEPGAVAAVNLQAVDLEAFALEISMEWAPQALRRAIDLGFEGEGRPSSIDADPDRLRDLINNLIDNAVRYSHEGGRVTVKVASAGGERILSISDDGPSIPPEERTRVFERFHRLLGGKADGSGLGLAIVSEIAALHGARITVEDDHDGTGNRFTVHFPPSEAVARGAA</sequence>
<comment type="subcellular location">
    <subcellularLocation>
        <location evidence="2">Membrane</location>
    </subcellularLocation>
</comment>
<dbReference type="Pfam" id="PF02518">
    <property type="entry name" value="HATPase_c"/>
    <property type="match status" value="1"/>
</dbReference>
<dbReference type="Gene3D" id="3.30.565.10">
    <property type="entry name" value="Histidine kinase-like ATPase, C-terminal domain"/>
    <property type="match status" value="1"/>
</dbReference>
<evidence type="ECO:0000256" key="8">
    <source>
        <dbReference type="ARBA" id="ARBA00022989"/>
    </source>
</evidence>
<dbReference type="Pfam" id="PF00512">
    <property type="entry name" value="HisKA"/>
    <property type="match status" value="1"/>
</dbReference>
<evidence type="ECO:0000256" key="4">
    <source>
        <dbReference type="ARBA" id="ARBA00022553"/>
    </source>
</evidence>
<dbReference type="SUPFAM" id="SSF47384">
    <property type="entry name" value="Homodimeric domain of signal transducing histidine kinase"/>
    <property type="match status" value="1"/>
</dbReference>
<dbReference type="Pfam" id="PF08521">
    <property type="entry name" value="2CSK_N"/>
    <property type="match status" value="1"/>
</dbReference>
<evidence type="ECO:0000256" key="11">
    <source>
        <dbReference type="SAM" id="Phobius"/>
    </source>
</evidence>
<keyword evidence="6 11" id="KW-0812">Transmembrane</keyword>
<dbReference type="PROSITE" id="PS50885">
    <property type="entry name" value="HAMP"/>
    <property type="match status" value="1"/>
</dbReference>
<evidence type="ECO:0000256" key="9">
    <source>
        <dbReference type="ARBA" id="ARBA00023012"/>
    </source>
</evidence>
<dbReference type="InterPro" id="IPR003661">
    <property type="entry name" value="HisK_dim/P_dom"/>
</dbReference>
<dbReference type="InterPro" id="IPR050428">
    <property type="entry name" value="TCS_sensor_his_kinase"/>
</dbReference>
<evidence type="ECO:0000313" key="14">
    <source>
        <dbReference type="EMBL" id="MVQ32726.1"/>
    </source>
</evidence>
<evidence type="ECO:0000256" key="10">
    <source>
        <dbReference type="ARBA" id="ARBA00023136"/>
    </source>
</evidence>
<proteinExistence type="predicted"/>
<name>A0A6N8J3C6_9BURK</name>
<dbReference type="InterPro" id="IPR003594">
    <property type="entry name" value="HATPase_dom"/>
</dbReference>
<dbReference type="EMBL" id="WSEL01000009">
    <property type="protein sequence ID" value="MVQ32726.1"/>
    <property type="molecule type" value="Genomic_DNA"/>
</dbReference>
<gene>
    <name evidence="14" type="ORF">GON04_24935</name>
</gene>
<dbReference type="RefSeq" id="WP_157400654.1">
    <property type="nucleotide sequence ID" value="NZ_WSEL01000009.1"/>
</dbReference>
<keyword evidence="10 11" id="KW-0472">Membrane</keyword>
<keyword evidence="5" id="KW-0808">Transferase</keyword>
<evidence type="ECO:0000256" key="1">
    <source>
        <dbReference type="ARBA" id="ARBA00000085"/>
    </source>
</evidence>